<dbReference type="GO" id="GO:0033014">
    <property type="term" value="P:tetrapyrrole biosynthetic process"/>
    <property type="evidence" value="ECO:0007669"/>
    <property type="project" value="InterPro"/>
</dbReference>
<dbReference type="AlphaFoldDB" id="E7G2X3"/>
<dbReference type="InterPro" id="IPR003754">
    <property type="entry name" value="4pyrrol_synth_uPrphyn_synth"/>
</dbReference>
<evidence type="ECO:0000313" key="3">
    <source>
        <dbReference type="Proteomes" id="UP000054093"/>
    </source>
</evidence>
<proteinExistence type="predicted"/>
<gene>
    <name evidence="2" type="primary">hemD</name>
    <name evidence="2" type="ORF">HSUHS5_0273</name>
</gene>
<reference evidence="2 3" key="1">
    <citation type="journal article" date="2011" name="Vet. Res.">
        <title>Genome sequence of Helicobacter suis supports its role in gastric pathology.</title>
        <authorList>
            <person name="Vermoote M."/>
            <person name="Vandekerckhove T.T."/>
            <person name="Flahou B."/>
            <person name="Pasmans F."/>
            <person name="Smet A."/>
            <person name="De Groote D."/>
            <person name="Van Criekinge W."/>
            <person name="Ducatelle R."/>
            <person name="Haesebrouck F."/>
        </authorList>
    </citation>
    <scope>NUCLEOTIDE SEQUENCE [LARGE SCALE GENOMIC DNA]</scope>
    <source>
        <strain evidence="2 3">HS5</strain>
    </source>
</reference>
<dbReference type="Gene3D" id="3.40.50.10090">
    <property type="match status" value="2"/>
</dbReference>
<comment type="caution">
    <text evidence="2">The sequence shown here is derived from an EMBL/GenBank/DDBJ whole genome shotgun (WGS) entry which is preliminary data.</text>
</comment>
<evidence type="ECO:0000259" key="1">
    <source>
        <dbReference type="Pfam" id="PF02602"/>
    </source>
</evidence>
<dbReference type="Proteomes" id="UP000054093">
    <property type="component" value="Unassembled WGS sequence"/>
</dbReference>
<dbReference type="InterPro" id="IPR036108">
    <property type="entry name" value="4pyrrol_syn_uPrphyn_synt_sf"/>
</dbReference>
<accession>E7G2X3</accession>
<evidence type="ECO:0000313" key="2">
    <source>
        <dbReference type="EMBL" id="EFX42242.1"/>
    </source>
</evidence>
<sequence length="220" mass="24236">MMRPIVVVGMTPYVGDVAITNLICSEIIYLPLVYKEGFLSSTLSPPLFIQNMQALLFTSKHAPLALTHSLETKALDFLKTLPVFVLAEKSAQVAKDLGFCVAFVGQGGHAKDLVQEITLPRNTLFVRAKEVASSVFNHLPSLIVYESKPLKLTDKPKPHSVLIFSAPSAYKIFCYCFSWDNSYTAIALGESTFETFGPNIHALKSPKPRLQDCITLAKTL</sequence>
<dbReference type="GO" id="GO:0004852">
    <property type="term" value="F:uroporphyrinogen-III synthase activity"/>
    <property type="evidence" value="ECO:0007669"/>
    <property type="project" value="InterPro"/>
</dbReference>
<dbReference type="EMBL" id="ADHO01000048">
    <property type="protein sequence ID" value="EFX42242.1"/>
    <property type="molecule type" value="Genomic_DNA"/>
</dbReference>
<dbReference type="Pfam" id="PF02602">
    <property type="entry name" value="HEM4"/>
    <property type="match status" value="1"/>
</dbReference>
<organism evidence="2 3">
    <name type="scientific">Helicobacter suis HS5</name>
    <dbReference type="NCBI Taxonomy" id="710394"/>
    <lineage>
        <taxon>Bacteria</taxon>
        <taxon>Pseudomonadati</taxon>
        <taxon>Campylobacterota</taxon>
        <taxon>Epsilonproteobacteria</taxon>
        <taxon>Campylobacterales</taxon>
        <taxon>Helicobacteraceae</taxon>
        <taxon>Helicobacter</taxon>
    </lineage>
</organism>
<name>E7G2X3_9HELI</name>
<feature type="domain" description="Tetrapyrrole biosynthesis uroporphyrinogen III synthase" evidence="1">
    <location>
        <begin position="50"/>
        <end position="196"/>
    </location>
</feature>
<protein>
    <submittedName>
        <fullName evidence="2">Uroporphyrinogen-III synthase</fullName>
    </submittedName>
</protein>
<dbReference type="SUPFAM" id="SSF69618">
    <property type="entry name" value="HemD-like"/>
    <property type="match status" value="1"/>
</dbReference>